<reference evidence="1" key="2">
    <citation type="submission" date="2020-09" db="EMBL/GenBank/DDBJ databases">
        <authorList>
            <person name="Sun Q."/>
            <person name="Ohkuma M."/>
        </authorList>
    </citation>
    <scope>NUCLEOTIDE SEQUENCE</scope>
    <source>
        <strain evidence="1">JCM 19831</strain>
    </source>
</reference>
<accession>A0A917TJE7</accession>
<evidence type="ECO:0000313" key="1">
    <source>
        <dbReference type="EMBL" id="GGM24513.1"/>
    </source>
</evidence>
<dbReference type="Pfam" id="PF04978">
    <property type="entry name" value="MST"/>
    <property type="match status" value="1"/>
</dbReference>
<sequence length="188" mass="20484">MPGNVPPVKDEREGLLAFLDQQRQAVRIAAHGLTDEQARRVPGPGRLSVGGLVKHLAQTERNWRYIMVQQPAPPVDYEDGFRLLEGETLAQVLAGYAEVARETEAAVAGFADLGAPVPVPKGVPWFPDDVDAWSVRWVLLHLIEETARHAGHADIVREAVDGATAMPLMAAAEGWPASPWLQPWQPPA</sequence>
<keyword evidence="2" id="KW-1185">Reference proteome</keyword>
<comment type="caution">
    <text evidence="1">The sequence shown here is derived from an EMBL/GenBank/DDBJ whole genome shotgun (WGS) entry which is preliminary data.</text>
</comment>
<gene>
    <name evidence="1" type="ORF">GCM10007977_027050</name>
</gene>
<proteinExistence type="predicted"/>
<protein>
    <recommendedName>
        <fullName evidence="3">DinB family protein</fullName>
    </recommendedName>
</protein>
<dbReference type="RefSeq" id="WP_190250131.1">
    <property type="nucleotide sequence ID" value="NZ_BMPI01000011.1"/>
</dbReference>
<reference evidence="1" key="1">
    <citation type="journal article" date="2014" name="Int. J. Syst. Evol. Microbiol.">
        <title>Complete genome sequence of Corynebacterium casei LMG S-19264T (=DSM 44701T), isolated from a smear-ripened cheese.</title>
        <authorList>
            <consortium name="US DOE Joint Genome Institute (JGI-PGF)"/>
            <person name="Walter F."/>
            <person name="Albersmeier A."/>
            <person name="Kalinowski J."/>
            <person name="Ruckert C."/>
        </authorList>
    </citation>
    <scope>NUCLEOTIDE SEQUENCE</scope>
    <source>
        <strain evidence="1">JCM 19831</strain>
    </source>
</reference>
<organism evidence="1 2">
    <name type="scientific">Dactylosporangium sucinum</name>
    <dbReference type="NCBI Taxonomy" id="1424081"/>
    <lineage>
        <taxon>Bacteria</taxon>
        <taxon>Bacillati</taxon>
        <taxon>Actinomycetota</taxon>
        <taxon>Actinomycetes</taxon>
        <taxon>Micromonosporales</taxon>
        <taxon>Micromonosporaceae</taxon>
        <taxon>Dactylosporangium</taxon>
    </lineage>
</organism>
<dbReference type="EMBL" id="BMPI01000011">
    <property type="protein sequence ID" value="GGM24513.1"/>
    <property type="molecule type" value="Genomic_DNA"/>
</dbReference>
<dbReference type="Proteomes" id="UP000642070">
    <property type="component" value="Unassembled WGS sequence"/>
</dbReference>
<dbReference type="InterPro" id="IPR034660">
    <property type="entry name" value="DinB/YfiT-like"/>
</dbReference>
<name>A0A917TJE7_9ACTN</name>
<dbReference type="SUPFAM" id="SSF109854">
    <property type="entry name" value="DinB/YfiT-like putative metalloenzymes"/>
    <property type="match status" value="1"/>
</dbReference>
<dbReference type="InterPro" id="IPR007061">
    <property type="entry name" value="MST-like"/>
</dbReference>
<dbReference type="Gene3D" id="1.20.120.450">
    <property type="entry name" value="dinb family like domain"/>
    <property type="match status" value="1"/>
</dbReference>
<evidence type="ECO:0008006" key="3">
    <source>
        <dbReference type="Google" id="ProtNLM"/>
    </source>
</evidence>
<evidence type="ECO:0000313" key="2">
    <source>
        <dbReference type="Proteomes" id="UP000642070"/>
    </source>
</evidence>
<dbReference type="AlphaFoldDB" id="A0A917TJE7"/>